<dbReference type="GO" id="GO:0005737">
    <property type="term" value="C:cytoplasm"/>
    <property type="evidence" value="ECO:0007669"/>
    <property type="project" value="TreeGrafter"/>
</dbReference>
<proteinExistence type="predicted"/>
<evidence type="ECO:0000256" key="1">
    <source>
        <dbReference type="SAM" id="MobiDB-lite"/>
    </source>
</evidence>
<evidence type="ECO:0000313" key="3">
    <source>
        <dbReference type="Proteomes" id="UP000789342"/>
    </source>
</evidence>
<reference evidence="2" key="1">
    <citation type="submission" date="2021-06" db="EMBL/GenBank/DDBJ databases">
        <authorList>
            <person name="Kallberg Y."/>
            <person name="Tangrot J."/>
            <person name="Rosling A."/>
        </authorList>
    </citation>
    <scope>NUCLEOTIDE SEQUENCE</scope>
    <source>
        <strain evidence="2">CL551</strain>
    </source>
</reference>
<feature type="region of interest" description="Disordered" evidence="1">
    <location>
        <begin position="1"/>
        <end position="100"/>
    </location>
</feature>
<dbReference type="AlphaFoldDB" id="A0A9N9DZQ1"/>
<protein>
    <submittedName>
        <fullName evidence="2">1596_t:CDS:1</fullName>
    </submittedName>
</protein>
<dbReference type="InterPro" id="IPR039333">
    <property type="entry name" value="PYM1"/>
</dbReference>
<dbReference type="GO" id="GO:1903259">
    <property type="term" value="P:exon-exon junction complex disassembly"/>
    <property type="evidence" value="ECO:0007669"/>
    <property type="project" value="InterPro"/>
</dbReference>
<dbReference type="GO" id="GO:0003723">
    <property type="term" value="F:RNA binding"/>
    <property type="evidence" value="ECO:0007669"/>
    <property type="project" value="TreeGrafter"/>
</dbReference>
<keyword evidence="3" id="KW-1185">Reference proteome</keyword>
<dbReference type="GO" id="GO:0035145">
    <property type="term" value="C:exon-exon junction complex"/>
    <property type="evidence" value="ECO:0007669"/>
    <property type="project" value="TreeGrafter"/>
</dbReference>
<accession>A0A9N9DZQ1</accession>
<dbReference type="PANTHER" id="PTHR22959:SF0">
    <property type="entry name" value="PARTNER OF Y14 AND MAGO"/>
    <property type="match status" value="1"/>
</dbReference>
<dbReference type="PANTHER" id="PTHR22959">
    <property type="entry name" value="PYM PROTEIN"/>
    <property type="match status" value="1"/>
</dbReference>
<feature type="compositionally biased region" description="Polar residues" evidence="1">
    <location>
        <begin position="65"/>
        <end position="75"/>
    </location>
</feature>
<feature type="non-terminal residue" evidence="2">
    <location>
        <position position="149"/>
    </location>
</feature>
<dbReference type="OrthoDB" id="2194683at2759"/>
<organism evidence="2 3">
    <name type="scientific">Acaulospora morrowiae</name>
    <dbReference type="NCBI Taxonomy" id="94023"/>
    <lineage>
        <taxon>Eukaryota</taxon>
        <taxon>Fungi</taxon>
        <taxon>Fungi incertae sedis</taxon>
        <taxon>Mucoromycota</taxon>
        <taxon>Glomeromycotina</taxon>
        <taxon>Glomeromycetes</taxon>
        <taxon>Diversisporales</taxon>
        <taxon>Acaulosporaceae</taxon>
        <taxon>Acaulospora</taxon>
    </lineage>
</organism>
<dbReference type="EMBL" id="CAJVPV010010732">
    <property type="protein sequence ID" value="CAG8654424.1"/>
    <property type="molecule type" value="Genomic_DNA"/>
</dbReference>
<sequence>TPEIFKREDESSKNSLQDHGTNKSAGTTENLSKMASRNKRKRELAKKKKETSSTTVEENTEIPANAQSVIINNGAQVDKDDKTTKSESISEATSSLSENDKKIRNLTKKLRQIEELKERQQSGDKLEQTQLQKIANEASLRKELEMLRL</sequence>
<dbReference type="Proteomes" id="UP000789342">
    <property type="component" value="Unassembled WGS sequence"/>
</dbReference>
<feature type="compositionally biased region" description="Low complexity" evidence="1">
    <location>
        <begin position="86"/>
        <end position="97"/>
    </location>
</feature>
<feature type="compositionally biased region" description="Basic and acidic residues" evidence="1">
    <location>
        <begin position="1"/>
        <end position="12"/>
    </location>
</feature>
<name>A0A9N9DZQ1_9GLOM</name>
<evidence type="ECO:0000313" key="2">
    <source>
        <dbReference type="EMBL" id="CAG8654424.1"/>
    </source>
</evidence>
<feature type="compositionally biased region" description="Polar residues" evidence="1">
    <location>
        <begin position="13"/>
        <end position="35"/>
    </location>
</feature>
<feature type="compositionally biased region" description="Basic residues" evidence="1">
    <location>
        <begin position="36"/>
        <end position="49"/>
    </location>
</feature>
<comment type="caution">
    <text evidence="2">The sequence shown here is derived from an EMBL/GenBank/DDBJ whole genome shotgun (WGS) entry which is preliminary data.</text>
</comment>
<gene>
    <name evidence="2" type="ORF">AMORRO_LOCUS10120</name>
</gene>